<evidence type="ECO:0000256" key="1">
    <source>
        <dbReference type="ARBA" id="ARBA00000085"/>
    </source>
</evidence>
<feature type="domain" description="Histidine kinase" evidence="5">
    <location>
        <begin position="406"/>
        <end position="618"/>
    </location>
</feature>
<protein>
    <recommendedName>
        <fullName evidence="2">histidine kinase</fullName>
        <ecNumber evidence="2">2.7.13.3</ecNumber>
    </recommendedName>
</protein>
<dbReference type="SUPFAM" id="SSF47384">
    <property type="entry name" value="Homodimeric domain of signal transducing histidine kinase"/>
    <property type="match status" value="1"/>
</dbReference>
<name>A0A4Z0FAJ3_9GAMM</name>
<dbReference type="Gene3D" id="3.30.565.10">
    <property type="entry name" value="Histidine kinase-like ATPase, C-terminal domain"/>
    <property type="match status" value="1"/>
</dbReference>
<dbReference type="PROSITE" id="PS50109">
    <property type="entry name" value="HIS_KIN"/>
    <property type="match status" value="1"/>
</dbReference>
<dbReference type="Proteomes" id="UP000297890">
    <property type="component" value="Unassembled WGS sequence"/>
</dbReference>
<dbReference type="SUPFAM" id="SSF55874">
    <property type="entry name" value="ATPase domain of HSP90 chaperone/DNA topoisomerase II/histidine kinase"/>
    <property type="match status" value="1"/>
</dbReference>
<feature type="transmembrane region" description="Helical" evidence="4">
    <location>
        <begin position="181"/>
        <end position="206"/>
    </location>
</feature>
<dbReference type="CDD" id="cd00082">
    <property type="entry name" value="HisKA"/>
    <property type="match status" value="1"/>
</dbReference>
<evidence type="ECO:0000256" key="4">
    <source>
        <dbReference type="SAM" id="Phobius"/>
    </source>
</evidence>
<keyword evidence="6" id="KW-0418">Kinase</keyword>
<dbReference type="AlphaFoldDB" id="A0A4Z0FAJ3"/>
<accession>A0A4Z0FAJ3</accession>
<evidence type="ECO:0000313" key="7">
    <source>
        <dbReference type="Proteomes" id="UP000297890"/>
    </source>
</evidence>
<reference evidence="6 7" key="1">
    <citation type="journal article" date="2019" name="ISME J.">
        <title>Candidatus Macondimonas diazotrophica, a novel gammaproteobacterial genus dominating crude-oil-contaminated coastal sediments.</title>
        <authorList>
            <person name="Karthikeyan S."/>
            <person name="Konstantinidis K."/>
        </authorList>
    </citation>
    <scope>NUCLEOTIDE SEQUENCE [LARGE SCALE GENOMIC DNA]</scope>
    <source>
        <strain evidence="6 7">KTK01</strain>
    </source>
</reference>
<dbReference type="InterPro" id="IPR036890">
    <property type="entry name" value="HATPase_C_sf"/>
</dbReference>
<proteinExistence type="predicted"/>
<feature type="transmembrane region" description="Helical" evidence="4">
    <location>
        <begin position="244"/>
        <end position="265"/>
    </location>
</feature>
<dbReference type="Pfam" id="PF02518">
    <property type="entry name" value="HATPase_c"/>
    <property type="match status" value="1"/>
</dbReference>
<dbReference type="EC" id="2.7.13.3" evidence="2"/>
<dbReference type="InterPro" id="IPR005467">
    <property type="entry name" value="His_kinase_dom"/>
</dbReference>
<dbReference type="Gene3D" id="1.10.287.130">
    <property type="match status" value="1"/>
</dbReference>
<dbReference type="InterPro" id="IPR004358">
    <property type="entry name" value="Sig_transdc_His_kin-like_C"/>
</dbReference>
<dbReference type="SMART" id="SM00388">
    <property type="entry name" value="HisKA"/>
    <property type="match status" value="1"/>
</dbReference>
<evidence type="ECO:0000313" key="6">
    <source>
        <dbReference type="EMBL" id="TFZ82868.1"/>
    </source>
</evidence>
<keyword evidence="7" id="KW-1185">Reference proteome</keyword>
<dbReference type="PRINTS" id="PR00344">
    <property type="entry name" value="BCTRLSENSOR"/>
</dbReference>
<dbReference type="PANTHER" id="PTHR43065:SF52">
    <property type="entry name" value="SENSOR PROTEIN KINASE PILS"/>
    <property type="match status" value="1"/>
</dbReference>
<comment type="caution">
    <text evidence="6">The sequence shown here is derived from an EMBL/GenBank/DDBJ whole genome shotgun (WGS) entry which is preliminary data.</text>
</comment>
<dbReference type="Pfam" id="PF00512">
    <property type="entry name" value="HisKA"/>
    <property type="match status" value="1"/>
</dbReference>
<keyword evidence="4" id="KW-0472">Membrane</keyword>
<evidence type="ECO:0000256" key="2">
    <source>
        <dbReference type="ARBA" id="ARBA00012438"/>
    </source>
</evidence>
<keyword evidence="6" id="KW-0808">Transferase</keyword>
<feature type="transmembrane region" description="Helical" evidence="4">
    <location>
        <begin position="109"/>
        <end position="132"/>
    </location>
</feature>
<sequence>MPNSANSCLAWYSCRFMRRDPPWGGSDSANWRRCIVLHLTRTAKANATLQRHVSGAFLASFGANYTSRQTSVREWPPPMSASATDSTLATGAWPRLRPNAPPDRPVRRLLVLLNLFRLGFAFLLLGLSTLAVDTGLERLSEAPFRVLLLGQIALSSLWMVTLARGRPPLAIQAWAQLGLDLPWICILIWATGGLGSGLGLVLLLSCAGAGLLLPRRQALSYAALASLHVLGFAAIAYLRGDGVIWPHAGLLGAAAFGTTWGANILTLRANDSAQVAYRARRELMDLARLNEVIIDRLHHGVLVVSPRGRVRLANAQACELLGPAPRGTELADLSPELNRYWLSWRGLTQIELPTVRNTHGDRECAVHFIPLGEEGAITLIILEDLGHAKARMQEMKLSALGRLTAGIAHEVRNPLSAISHAGALLAESADLPTQDQALVAMVRHHAARINAIITDILQLSRQRPSIPETLHLSDWLTTFVMHYRTGLDPQEARIDLHCGAPDTRVRMDPGHLSQVLTNLLDNARHHGRPADGPVVITIECERFPGNGRIHLQVTDNGGGISPEAAARLFEPFFTTSRSGTGLGLYLSRELCEFNGASLTHLAQPDPGSRFRIALPLADCK</sequence>
<dbReference type="OrthoDB" id="9815750at2"/>
<keyword evidence="4" id="KW-1133">Transmembrane helix</keyword>
<dbReference type="SUPFAM" id="SSF55785">
    <property type="entry name" value="PYP-like sensor domain (PAS domain)"/>
    <property type="match status" value="1"/>
</dbReference>
<evidence type="ECO:0000256" key="3">
    <source>
        <dbReference type="ARBA" id="ARBA00022553"/>
    </source>
</evidence>
<keyword evidence="3" id="KW-0597">Phosphoprotein</keyword>
<dbReference type="PANTHER" id="PTHR43065">
    <property type="entry name" value="SENSOR HISTIDINE KINASE"/>
    <property type="match status" value="1"/>
</dbReference>
<dbReference type="InterPro" id="IPR003594">
    <property type="entry name" value="HATPase_dom"/>
</dbReference>
<feature type="transmembrane region" description="Helical" evidence="4">
    <location>
        <begin position="218"/>
        <end position="238"/>
    </location>
</feature>
<dbReference type="SMART" id="SM00387">
    <property type="entry name" value="HATPase_c"/>
    <property type="match status" value="1"/>
</dbReference>
<gene>
    <name evidence="6" type="ORF">E4680_06225</name>
</gene>
<dbReference type="InterPro" id="IPR036097">
    <property type="entry name" value="HisK_dim/P_sf"/>
</dbReference>
<dbReference type="EMBL" id="SRIO01000006">
    <property type="protein sequence ID" value="TFZ82868.1"/>
    <property type="molecule type" value="Genomic_DNA"/>
</dbReference>
<comment type="catalytic activity">
    <reaction evidence="1">
        <text>ATP + protein L-histidine = ADP + protein N-phospho-L-histidine.</text>
        <dbReference type="EC" id="2.7.13.3"/>
    </reaction>
</comment>
<dbReference type="Pfam" id="PF25323">
    <property type="entry name" value="6TM_PilS"/>
    <property type="match status" value="1"/>
</dbReference>
<dbReference type="GO" id="GO:0000155">
    <property type="term" value="F:phosphorelay sensor kinase activity"/>
    <property type="evidence" value="ECO:0007669"/>
    <property type="project" value="InterPro"/>
</dbReference>
<keyword evidence="4" id="KW-0812">Transmembrane</keyword>
<dbReference type="InterPro" id="IPR003661">
    <property type="entry name" value="HisK_dim/P_dom"/>
</dbReference>
<evidence type="ECO:0000259" key="5">
    <source>
        <dbReference type="PROSITE" id="PS50109"/>
    </source>
</evidence>
<dbReference type="InterPro" id="IPR035965">
    <property type="entry name" value="PAS-like_dom_sf"/>
</dbReference>
<organism evidence="6 7">
    <name type="scientific">Candidatus Macondimonas diazotrophica</name>
    <dbReference type="NCBI Taxonomy" id="2305248"/>
    <lineage>
        <taxon>Bacteria</taxon>
        <taxon>Pseudomonadati</taxon>
        <taxon>Pseudomonadota</taxon>
        <taxon>Gammaproteobacteria</taxon>
        <taxon>Chromatiales</taxon>
        <taxon>Ectothiorhodospiraceae</taxon>
        <taxon>Candidatus Macondimonas</taxon>
    </lineage>
</organism>
<dbReference type="Gene3D" id="3.30.450.20">
    <property type="entry name" value="PAS domain"/>
    <property type="match status" value="1"/>
</dbReference>